<reference evidence="1 2" key="1">
    <citation type="submission" date="2006-05" db="EMBL/GenBank/DDBJ databases">
        <authorList>
            <person name="King G."/>
            <person name="Ferriera S."/>
            <person name="Johnson J."/>
            <person name="Kravitz S."/>
            <person name="Beeson K."/>
            <person name="Sutton G."/>
            <person name="Rogers Y.-H."/>
            <person name="Friedman R."/>
            <person name="Frazier M."/>
            <person name="Venter J.C."/>
        </authorList>
    </citation>
    <scope>NUCLEOTIDE SEQUENCE [LARGE SCALE GENOMIC DNA]</scope>
    <source>
        <strain evidence="2">ATCC 25650 / DSM 13394 / JCM 20685 / NBRC 16684 / NCIMB 2208 / IAM 12614 / B1</strain>
    </source>
</reference>
<dbReference type="Proteomes" id="UP000004848">
    <property type="component" value="Unassembled WGS sequence"/>
</dbReference>
<name>A0P4E3_ROSAI</name>
<evidence type="ECO:0000313" key="1">
    <source>
        <dbReference type="EMBL" id="EAV40094.1"/>
    </source>
</evidence>
<evidence type="ECO:0000313" key="2">
    <source>
        <dbReference type="Proteomes" id="UP000004848"/>
    </source>
</evidence>
<sequence>MKHLMSNPEVVAEFASAKSPEEMARKFKRVISDALAEAIANGIDQALDATVTTFSNNQEIAGWETQIGGVIGNLTWERIGDTDVLPVTPIAVFAPRKSSDIVTHGGSVNIGVSIGVSF</sequence>
<dbReference type="RefSeq" id="WP_006940644.1">
    <property type="nucleotide sequence ID" value="NZ_AAUW01000047.1"/>
</dbReference>
<proteinExistence type="predicted"/>
<dbReference type="EMBL" id="AAUW01000047">
    <property type="protein sequence ID" value="EAV40094.1"/>
    <property type="molecule type" value="Genomic_DNA"/>
</dbReference>
<protein>
    <submittedName>
        <fullName evidence="1">Uncharacterized protein</fullName>
    </submittedName>
</protein>
<dbReference type="AlphaFoldDB" id="A0P4E3"/>
<accession>A0P4E3</accession>
<gene>
    <name evidence="1" type="ORF">SIAM614_31601</name>
</gene>
<dbReference type="eggNOG" id="ENOG502ZKQM">
    <property type="taxonomic scope" value="Bacteria"/>
</dbReference>
<organism evidence="1 2">
    <name type="scientific">Roseibium aggregatum (strain ATCC 25650 / DSM 13394 / JCM 20685 / NBRC 16684 / NCIMB 2208 / IAM 12614 / B1)</name>
    <name type="common">Stappia aggregata</name>
    <dbReference type="NCBI Taxonomy" id="384765"/>
    <lineage>
        <taxon>Bacteria</taxon>
        <taxon>Pseudomonadati</taxon>
        <taxon>Pseudomonadota</taxon>
        <taxon>Alphaproteobacteria</taxon>
        <taxon>Hyphomicrobiales</taxon>
        <taxon>Stappiaceae</taxon>
        <taxon>Roseibium</taxon>
    </lineage>
</organism>
<comment type="caution">
    <text evidence="1">The sequence shown here is derived from an EMBL/GenBank/DDBJ whole genome shotgun (WGS) entry which is preliminary data.</text>
</comment>
<dbReference type="GeneID" id="68850168"/>